<dbReference type="AlphaFoldDB" id="A0A832YYU7"/>
<dbReference type="CDD" id="cd06552">
    <property type="entry name" value="ASCH_yqfb_like"/>
    <property type="match status" value="1"/>
</dbReference>
<dbReference type="SMART" id="SM01022">
    <property type="entry name" value="ASCH"/>
    <property type="match status" value="1"/>
</dbReference>
<dbReference type="PANTHER" id="PTHR42250">
    <property type="entry name" value="ASCH DOMAIN-CONTAINING PROTEIN"/>
    <property type="match status" value="1"/>
</dbReference>
<dbReference type="Pfam" id="PF04266">
    <property type="entry name" value="ASCH"/>
    <property type="match status" value="1"/>
</dbReference>
<evidence type="ECO:0000259" key="1">
    <source>
        <dbReference type="SMART" id="SM01022"/>
    </source>
</evidence>
<dbReference type="Proteomes" id="UP000605805">
    <property type="component" value="Unassembled WGS sequence"/>
</dbReference>
<evidence type="ECO:0000313" key="3">
    <source>
        <dbReference type="Proteomes" id="UP000605805"/>
    </source>
</evidence>
<dbReference type="InterPro" id="IPR007374">
    <property type="entry name" value="ASCH_domain"/>
</dbReference>
<dbReference type="PANTHER" id="PTHR42250:SF1">
    <property type="entry name" value="ASCH DOMAIN-CONTAINING PROTEIN"/>
    <property type="match status" value="1"/>
</dbReference>
<organism evidence="2 3">
    <name type="scientific">Ignisphaera aggregans</name>
    <dbReference type="NCBI Taxonomy" id="334771"/>
    <lineage>
        <taxon>Archaea</taxon>
        <taxon>Thermoproteota</taxon>
        <taxon>Thermoprotei</taxon>
        <taxon>Desulfurococcales</taxon>
        <taxon>Desulfurococcaceae</taxon>
        <taxon>Ignisphaera</taxon>
    </lineage>
</organism>
<dbReference type="SUPFAM" id="SSF88697">
    <property type="entry name" value="PUA domain-like"/>
    <property type="match status" value="1"/>
</dbReference>
<dbReference type="Gene3D" id="2.30.130.30">
    <property type="entry name" value="Hypothetical protein"/>
    <property type="match status" value="1"/>
</dbReference>
<name>A0A832YYU7_9CREN</name>
<comment type="caution">
    <text evidence="2">The sequence shown here is derived from an EMBL/GenBank/DDBJ whole genome shotgun (WGS) entry which is preliminary data.</text>
</comment>
<evidence type="ECO:0000313" key="2">
    <source>
        <dbReference type="EMBL" id="HIP57658.1"/>
    </source>
</evidence>
<sequence>MVKGRFVDLILSGKKTTTIRLGRVVPKHDEIIIHGGGRPIAKAKIKRVVYKRVRELTEEDARKDGYNSLEELLQDLENVYGRRVYPDDIVTIIEFEVIQTFTDLNPEDVYLGLNPIDIARIAYRYLRKELTEDEKKILEALLRYRSIREAALKLFGSLGKRWIIRKVLRKCLRRLLEKGILKVDEEKLRKASQIMPSIARVVEDKESKS</sequence>
<gene>
    <name evidence="2" type="ORF">EYH02_06335</name>
</gene>
<dbReference type="InterPro" id="IPR015947">
    <property type="entry name" value="PUA-like_sf"/>
</dbReference>
<accession>A0A832YYU7</accession>
<reference evidence="2" key="1">
    <citation type="journal article" date="2020" name="ISME J.">
        <title>Gammaproteobacteria mediating utilization of methyl-, sulfur- and petroleum organic compounds in deep ocean hydrothermal plumes.</title>
        <authorList>
            <person name="Zhou Z."/>
            <person name="Liu Y."/>
            <person name="Pan J."/>
            <person name="Cron B.R."/>
            <person name="Toner B.M."/>
            <person name="Anantharaman K."/>
            <person name="Breier J.A."/>
            <person name="Dick G.J."/>
            <person name="Li M."/>
        </authorList>
    </citation>
    <scope>NUCLEOTIDE SEQUENCE</scope>
    <source>
        <strain evidence="2">SZUA-1435</strain>
    </source>
</reference>
<feature type="domain" description="ASCH" evidence="1">
    <location>
        <begin position="1"/>
        <end position="99"/>
    </location>
</feature>
<dbReference type="EMBL" id="DQTV01000126">
    <property type="protein sequence ID" value="HIP57658.1"/>
    <property type="molecule type" value="Genomic_DNA"/>
</dbReference>
<protein>
    <submittedName>
        <fullName evidence="2">ASCH domain-containing protein</fullName>
    </submittedName>
</protein>
<proteinExistence type="predicted"/>